<name>X1FFG5_9ZZZZ</name>
<proteinExistence type="predicted"/>
<comment type="caution">
    <text evidence="1">The sequence shown here is derived from an EMBL/GenBank/DDBJ whole genome shotgun (WGS) entry which is preliminary data.</text>
</comment>
<protein>
    <submittedName>
        <fullName evidence="1">Uncharacterized protein</fullName>
    </submittedName>
</protein>
<gene>
    <name evidence="1" type="ORF">S03H2_19236</name>
</gene>
<feature type="non-terminal residue" evidence="1">
    <location>
        <position position="1"/>
    </location>
</feature>
<evidence type="ECO:0000313" key="1">
    <source>
        <dbReference type="EMBL" id="GAH44381.1"/>
    </source>
</evidence>
<dbReference type="EMBL" id="BARU01010034">
    <property type="protein sequence ID" value="GAH44381.1"/>
    <property type="molecule type" value="Genomic_DNA"/>
</dbReference>
<dbReference type="AlphaFoldDB" id="X1FFG5"/>
<accession>X1FFG5</accession>
<organism evidence="1">
    <name type="scientific">marine sediment metagenome</name>
    <dbReference type="NCBI Taxonomy" id="412755"/>
    <lineage>
        <taxon>unclassified sequences</taxon>
        <taxon>metagenomes</taxon>
        <taxon>ecological metagenomes</taxon>
    </lineage>
</organism>
<sequence length="40" mass="4619">YISKFFAMTGEYFLGIRGQEVFETRDKNLASLYVVKGIKV</sequence>
<reference evidence="1" key="1">
    <citation type="journal article" date="2014" name="Front. Microbiol.">
        <title>High frequency of phylogenetically diverse reductive dehalogenase-homologous genes in deep subseafloor sedimentary metagenomes.</title>
        <authorList>
            <person name="Kawai M."/>
            <person name="Futagami T."/>
            <person name="Toyoda A."/>
            <person name="Takaki Y."/>
            <person name="Nishi S."/>
            <person name="Hori S."/>
            <person name="Arai W."/>
            <person name="Tsubouchi T."/>
            <person name="Morono Y."/>
            <person name="Uchiyama I."/>
            <person name="Ito T."/>
            <person name="Fujiyama A."/>
            <person name="Inagaki F."/>
            <person name="Takami H."/>
        </authorList>
    </citation>
    <scope>NUCLEOTIDE SEQUENCE</scope>
    <source>
        <strain evidence="1">Expedition CK06-06</strain>
    </source>
</reference>